<reference evidence="2 3" key="1">
    <citation type="journal article" date="2010" name="Genome Biol. Evol.">
        <title>The sequence of a 1.8-mb bacterial linear plasmid reveals a rich evolutionary reservoir of secondary metabolic pathways.</title>
        <authorList>
            <person name="Medema M.H."/>
            <person name="Trefzer A."/>
            <person name="Kovalchuk A."/>
            <person name="van den Berg M."/>
            <person name="Mueller U."/>
            <person name="Heijne W."/>
            <person name="Wu L."/>
            <person name="Alam M.T."/>
            <person name="Ronning C.M."/>
            <person name="Nierman W.C."/>
            <person name="Bovenberg R.A.L."/>
            <person name="Breitling R."/>
            <person name="Takano E."/>
        </authorList>
    </citation>
    <scope>NUCLEOTIDE SEQUENCE [LARGE SCALE GENOMIC DNA]</scope>
    <source>
        <strain evidence="3">ATCC 27064 / DSM 738 / JCM 4710 / NBRC 13307 / NCIMB 12785 / NRRL 3585 / VKM Ac-602</strain>
    </source>
</reference>
<keyword evidence="3" id="KW-1185">Reference proteome</keyword>
<dbReference type="Proteomes" id="UP000002357">
    <property type="component" value="Chromosome"/>
</dbReference>
<accession>E2Q9N5</accession>
<dbReference type="AlphaFoldDB" id="E2Q9N5"/>
<evidence type="ECO:0000256" key="1">
    <source>
        <dbReference type="SAM" id="MobiDB-lite"/>
    </source>
</evidence>
<gene>
    <name evidence="2" type="ORF">SCLAV_2540</name>
</gene>
<name>E2Q9N5_STRCL</name>
<dbReference type="EMBL" id="CM000913">
    <property type="protein sequence ID" value="EFG07612.1"/>
    <property type="molecule type" value="Genomic_DNA"/>
</dbReference>
<proteinExistence type="predicted"/>
<protein>
    <submittedName>
        <fullName evidence="2">Uncharacterized protein</fullName>
    </submittedName>
</protein>
<sequence>MPGRPLCARSAPLCRRFRKPVARRAPRAAPGHTSDPSADAPEAVFPSRRSTFPTSL</sequence>
<feature type="region of interest" description="Disordered" evidence="1">
    <location>
        <begin position="19"/>
        <end position="56"/>
    </location>
</feature>
<evidence type="ECO:0000313" key="2">
    <source>
        <dbReference type="EMBL" id="EFG07612.1"/>
    </source>
</evidence>
<organism evidence="2 3">
    <name type="scientific">Streptomyces clavuligerus</name>
    <dbReference type="NCBI Taxonomy" id="1901"/>
    <lineage>
        <taxon>Bacteria</taxon>
        <taxon>Bacillati</taxon>
        <taxon>Actinomycetota</taxon>
        <taxon>Actinomycetes</taxon>
        <taxon>Kitasatosporales</taxon>
        <taxon>Streptomycetaceae</taxon>
        <taxon>Streptomyces</taxon>
    </lineage>
</organism>
<evidence type="ECO:0000313" key="3">
    <source>
        <dbReference type="Proteomes" id="UP000002357"/>
    </source>
</evidence>